<evidence type="ECO:0000256" key="4">
    <source>
        <dbReference type="ARBA" id="ARBA00022679"/>
    </source>
</evidence>
<feature type="binding site" evidence="10">
    <location>
        <begin position="115"/>
        <end position="117"/>
    </location>
    <ligand>
        <name>thiamine diphosphate</name>
        <dbReference type="ChEBI" id="CHEBI:58937"/>
    </ligand>
</feature>
<dbReference type="InterPro" id="IPR009014">
    <property type="entry name" value="Transketo_C/PFOR_II"/>
</dbReference>
<dbReference type="InterPro" id="IPR020826">
    <property type="entry name" value="Transketolase_BS"/>
</dbReference>
<evidence type="ECO:0000313" key="12">
    <source>
        <dbReference type="EMBL" id="PIQ86447.1"/>
    </source>
</evidence>
<dbReference type="InterPro" id="IPR033248">
    <property type="entry name" value="Transketolase_C"/>
</dbReference>
<feature type="domain" description="Transketolase-like pyrimidine-binding" evidence="11">
    <location>
        <begin position="318"/>
        <end position="481"/>
    </location>
</feature>
<comment type="catalytic activity">
    <reaction evidence="10">
        <text>D-glyceraldehyde 3-phosphate + pyruvate + H(+) = 1-deoxy-D-xylulose 5-phosphate + CO2</text>
        <dbReference type="Rhea" id="RHEA:12605"/>
        <dbReference type="ChEBI" id="CHEBI:15361"/>
        <dbReference type="ChEBI" id="CHEBI:15378"/>
        <dbReference type="ChEBI" id="CHEBI:16526"/>
        <dbReference type="ChEBI" id="CHEBI:57792"/>
        <dbReference type="ChEBI" id="CHEBI:59776"/>
        <dbReference type="EC" id="2.2.1.7"/>
    </reaction>
</comment>
<feature type="binding site" evidence="10">
    <location>
        <position position="369"/>
    </location>
    <ligand>
        <name>thiamine diphosphate</name>
        <dbReference type="ChEBI" id="CHEBI:58937"/>
    </ligand>
</feature>
<organism evidence="12 13">
    <name type="scientific">Candidatus Abzuiibacterium crystallinum</name>
    <dbReference type="NCBI Taxonomy" id="1974748"/>
    <lineage>
        <taxon>Bacteria</taxon>
        <taxon>Pseudomonadati</taxon>
        <taxon>Candidatus Omnitrophota</taxon>
        <taxon>Candidatus Abzuiibacterium</taxon>
    </lineage>
</organism>
<dbReference type="InterPro" id="IPR049557">
    <property type="entry name" value="Transketolase_CS"/>
</dbReference>
<accession>A0A2H0LPZ2</accession>
<comment type="cofactor">
    <cofactor evidence="10">
        <name>Mg(2+)</name>
        <dbReference type="ChEBI" id="CHEBI:18420"/>
    </cofactor>
    <text evidence="10">Binds 1 Mg(2+) ion per subunit.</text>
</comment>
<evidence type="ECO:0000256" key="2">
    <source>
        <dbReference type="ARBA" id="ARBA00011081"/>
    </source>
</evidence>
<dbReference type="InterPro" id="IPR005475">
    <property type="entry name" value="Transketolase-like_Pyr-bd"/>
</dbReference>
<feature type="binding site" evidence="10">
    <location>
        <begin position="147"/>
        <end position="148"/>
    </location>
    <ligand>
        <name>thiamine diphosphate</name>
        <dbReference type="ChEBI" id="CHEBI:58937"/>
    </ligand>
</feature>
<comment type="caution">
    <text evidence="12">The sequence shown here is derived from an EMBL/GenBank/DDBJ whole genome shotgun (WGS) entry which is preliminary data.</text>
</comment>
<dbReference type="SMART" id="SM00861">
    <property type="entry name" value="Transket_pyr"/>
    <property type="match status" value="1"/>
</dbReference>
<evidence type="ECO:0000313" key="13">
    <source>
        <dbReference type="Proteomes" id="UP000230859"/>
    </source>
</evidence>
<feature type="binding site" evidence="10">
    <location>
        <position position="175"/>
    </location>
    <ligand>
        <name>thiamine diphosphate</name>
        <dbReference type="ChEBI" id="CHEBI:58937"/>
    </ligand>
</feature>
<dbReference type="CDD" id="cd07033">
    <property type="entry name" value="TPP_PYR_DXS_TK_like"/>
    <property type="match status" value="1"/>
</dbReference>
<comment type="similarity">
    <text evidence="2 10">Belongs to the transketolase family. DXPS subfamily.</text>
</comment>
<dbReference type="EMBL" id="PCVY01000043">
    <property type="protein sequence ID" value="PIQ86447.1"/>
    <property type="molecule type" value="Genomic_DNA"/>
</dbReference>
<feature type="binding site" evidence="10">
    <location>
        <position position="175"/>
    </location>
    <ligand>
        <name>Mg(2+)</name>
        <dbReference type="ChEBI" id="CHEBI:18420"/>
    </ligand>
</feature>
<evidence type="ECO:0000256" key="1">
    <source>
        <dbReference type="ARBA" id="ARBA00004980"/>
    </source>
</evidence>
<dbReference type="SUPFAM" id="SSF52518">
    <property type="entry name" value="Thiamin diphosphate-binding fold (THDP-binding)"/>
    <property type="match status" value="2"/>
</dbReference>
<evidence type="ECO:0000256" key="5">
    <source>
        <dbReference type="ARBA" id="ARBA00022723"/>
    </source>
</evidence>
<dbReference type="NCBIfam" id="NF003933">
    <property type="entry name" value="PRK05444.2-2"/>
    <property type="match status" value="1"/>
</dbReference>
<sequence length="636" mass="70344">MYSYISKIDSPEDLKKIPLADLPKVAQEYRDFLIQSVSKTGGHLGASLGALELNIALHYVLQSPQDKICWDVGHQAYVHKLITGRRDQFLTLRQERGISGFPSPFENPHDQFIVGHACTGVSQAYGLAVARDLKGGHENIVAVVGDGALTGGLSYEALNNVGHSETRMMIVLNDNEWSISKNVGAISKYLNKVITNPIYNRIRTQVEKGLRKFPRLRQLSNYALDSFKHLFVPGMLFEELGLRYFGPVDGHDVVALVEMIRKIVPLDEPTLLHIVTKKGMGCEFADKDPERLHGVTPFDTKTGQKIKSSVEAKEKPSMTYTQAFTNAILEVAREHQDVVAITAAMPSGTGLSKFASEFPERFFDVGIAEQHAVTFAGALAKGGLKPVCAIYSTFLQRSHDQLIHDVALQRLNVTLCLDRAGLVGADGATHNGVFDISYLGHIPRAVIAAPVNDAEMKRMIELGIVYPHLFALRYPRSSVPESLRKECGDFKIGESELLREGHDVGILALGSMVLPSLEAAERLQQEGISAAVYNMRFAKPLDENVLVQAASKFKLIVTTEEHVLCGGFGSKVLEFYEERGLTNLRIRRIALPNEFIEQGSRDGLFDHYGLSPERITQTILNTLRMSDVKEGFPLHT</sequence>
<dbReference type="Pfam" id="PF02779">
    <property type="entry name" value="Transket_pyr"/>
    <property type="match status" value="1"/>
</dbReference>
<dbReference type="InterPro" id="IPR029061">
    <property type="entry name" value="THDP-binding"/>
</dbReference>
<dbReference type="HAMAP" id="MF_00315">
    <property type="entry name" value="DXP_synth"/>
    <property type="match status" value="1"/>
</dbReference>
<evidence type="ECO:0000259" key="11">
    <source>
        <dbReference type="SMART" id="SM00861"/>
    </source>
</evidence>
<dbReference type="PROSITE" id="PS00802">
    <property type="entry name" value="TRANSKETOLASE_2"/>
    <property type="match status" value="1"/>
</dbReference>
<dbReference type="NCBIfam" id="TIGR00204">
    <property type="entry name" value="dxs"/>
    <property type="match status" value="1"/>
</dbReference>
<evidence type="ECO:0000256" key="9">
    <source>
        <dbReference type="ARBA" id="ARBA00023229"/>
    </source>
</evidence>
<keyword evidence="7 10" id="KW-0784">Thiamine biosynthesis</keyword>
<keyword evidence="4 10" id="KW-0808">Transferase</keyword>
<dbReference type="EC" id="2.2.1.7" evidence="10"/>
<keyword evidence="9 10" id="KW-0414">Isoprene biosynthesis</keyword>
<evidence type="ECO:0000256" key="7">
    <source>
        <dbReference type="ARBA" id="ARBA00022977"/>
    </source>
</evidence>
<dbReference type="GO" id="GO:0009228">
    <property type="term" value="P:thiamine biosynthetic process"/>
    <property type="evidence" value="ECO:0007669"/>
    <property type="project" value="UniProtKB-UniRule"/>
</dbReference>
<dbReference type="SUPFAM" id="SSF52922">
    <property type="entry name" value="TK C-terminal domain-like"/>
    <property type="match status" value="1"/>
</dbReference>
<dbReference type="GO" id="GO:0019288">
    <property type="term" value="P:isopentenyl diphosphate biosynthetic process, methylerythritol 4-phosphate pathway"/>
    <property type="evidence" value="ECO:0007669"/>
    <property type="project" value="TreeGrafter"/>
</dbReference>
<dbReference type="Gene3D" id="3.40.50.920">
    <property type="match status" value="1"/>
</dbReference>
<dbReference type="PROSITE" id="PS00801">
    <property type="entry name" value="TRANSKETOLASE_1"/>
    <property type="match status" value="1"/>
</dbReference>
<evidence type="ECO:0000256" key="6">
    <source>
        <dbReference type="ARBA" id="ARBA00022842"/>
    </source>
</evidence>
<comment type="pathway">
    <text evidence="1 10">Metabolic intermediate biosynthesis; 1-deoxy-D-xylulose 5-phosphate biosynthesis; 1-deoxy-D-xylulose 5-phosphate from D-glyceraldehyde 3-phosphate and pyruvate: step 1/1.</text>
</comment>
<keyword evidence="6 10" id="KW-0460">Magnesium</keyword>
<feature type="binding site" evidence="10">
    <location>
        <position position="74"/>
    </location>
    <ligand>
        <name>thiamine diphosphate</name>
        <dbReference type="ChEBI" id="CHEBI:58937"/>
    </ligand>
</feature>
<dbReference type="Gene3D" id="3.40.50.970">
    <property type="match status" value="2"/>
</dbReference>
<evidence type="ECO:0000256" key="10">
    <source>
        <dbReference type="HAMAP-Rule" id="MF_00315"/>
    </source>
</evidence>
<evidence type="ECO:0000256" key="8">
    <source>
        <dbReference type="ARBA" id="ARBA00023052"/>
    </source>
</evidence>
<dbReference type="AlphaFoldDB" id="A0A2H0LPZ2"/>
<dbReference type="GO" id="GO:0008661">
    <property type="term" value="F:1-deoxy-D-xylulose-5-phosphate synthase activity"/>
    <property type="evidence" value="ECO:0007669"/>
    <property type="project" value="UniProtKB-UniRule"/>
</dbReference>
<dbReference type="PANTHER" id="PTHR43322:SF5">
    <property type="entry name" value="1-DEOXY-D-XYLULOSE-5-PHOSPHATE SYNTHASE, CHLOROPLASTIC"/>
    <property type="match status" value="1"/>
</dbReference>
<reference evidence="12 13" key="1">
    <citation type="submission" date="2017-09" db="EMBL/GenBank/DDBJ databases">
        <title>Depth-based differentiation of microbial function through sediment-hosted aquifers and enrichment of novel symbionts in the deep terrestrial subsurface.</title>
        <authorList>
            <person name="Probst A.J."/>
            <person name="Ladd B."/>
            <person name="Jarett J.K."/>
            <person name="Geller-Mcgrath D.E."/>
            <person name="Sieber C.M."/>
            <person name="Emerson J.B."/>
            <person name="Anantharaman K."/>
            <person name="Thomas B.C."/>
            <person name="Malmstrom R."/>
            <person name="Stieglmeier M."/>
            <person name="Klingl A."/>
            <person name="Woyke T."/>
            <person name="Ryan C.M."/>
            <person name="Banfield J.F."/>
        </authorList>
    </citation>
    <scope>NUCLEOTIDE SEQUENCE [LARGE SCALE GENOMIC DNA]</scope>
    <source>
        <strain evidence="12">CG11_big_fil_rev_8_21_14_0_20_45_26</strain>
    </source>
</reference>
<dbReference type="GO" id="GO:0005829">
    <property type="term" value="C:cytosol"/>
    <property type="evidence" value="ECO:0007669"/>
    <property type="project" value="TreeGrafter"/>
</dbReference>
<dbReference type="FunFam" id="3.40.50.920:FF:000002">
    <property type="entry name" value="1-deoxy-D-xylulose-5-phosphate synthase"/>
    <property type="match status" value="1"/>
</dbReference>
<comment type="subunit">
    <text evidence="3 10">Homodimer.</text>
</comment>
<name>A0A2H0LPZ2_9BACT</name>
<dbReference type="Pfam" id="PF02780">
    <property type="entry name" value="Transketolase_C"/>
    <property type="match status" value="1"/>
</dbReference>
<gene>
    <name evidence="10 12" type="primary">dxs</name>
    <name evidence="12" type="ORF">COV74_04525</name>
</gene>
<proteinExistence type="inferred from homology"/>
<dbReference type="Proteomes" id="UP000230859">
    <property type="component" value="Unassembled WGS sequence"/>
</dbReference>
<protein>
    <recommendedName>
        <fullName evidence="10">1-deoxy-D-xylulose-5-phosphate synthase</fullName>
        <ecNumber evidence="10">2.2.1.7</ecNumber>
    </recommendedName>
    <alternativeName>
        <fullName evidence="10">1-deoxyxylulose-5-phosphate synthase</fullName>
        <shortName evidence="10">DXP synthase</shortName>
        <shortName evidence="10">DXPS</shortName>
    </alternativeName>
</protein>
<dbReference type="PANTHER" id="PTHR43322">
    <property type="entry name" value="1-D-DEOXYXYLULOSE 5-PHOSPHATE SYNTHASE-RELATED"/>
    <property type="match status" value="1"/>
</dbReference>
<dbReference type="UniPathway" id="UPA00064">
    <property type="reaction ID" value="UER00091"/>
</dbReference>
<evidence type="ECO:0000256" key="3">
    <source>
        <dbReference type="ARBA" id="ARBA00011738"/>
    </source>
</evidence>
<feature type="binding site" evidence="10">
    <location>
        <position position="146"/>
    </location>
    <ligand>
        <name>Mg(2+)</name>
        <dbReference type="ChEBI" id="CHEBI:18420"/>
    </ligand>
</feature>
<dbReference type="Pfam" id="PF13292">
    <property type="entry name" value="DXP_synthase_N"/>
    <property type="match status" value="1"/>
</dbReference>
<comment type="function">
    <text evidence="10">Catalyzes the acyloin condensation reaction between C atoms 2 and 3 of pyruvate and glyceraldehyde 3-phosphate to yield 1-deoxy-D-xylulose-5-phosphate (DXP).</text>
</comment>
<keyword evidence="5 10" id="KW-0479">Metal-binding</keyword>
<comment type="cofactor">
    <cofactor evidence="10">
        <name>thiamine diphosphate</name>
        <dbReference type="ChEBI" id="CHEBI:58937"/>
    </cofactor>
    <text evidence="10">Binds 1 thiamine pyrophosphate per subunit.</text>
</comment>
<dbReference type="GO" id="GO:0000287">
    <property type="term" value="F:magnesium ion binding"/>
    <property type="evidence" value="ECO:0007669"/>
    <property type="project" value="UniProtKB-UniRule"/>
</dbReference>
<dbReference type="InterPro" id="IPR005477">
    <property type="entry name" value="Dxylulose-5-P_synthase"/>
</dbReference>
<comment type="caution">
    <text evidence="10">Lacks conserved residue(s) required for the propagation of feature annotation.</text>
</comment>
<dbReference type="GO" id="GO:0016114">
    <property type="term" value="P:terpenoid biosynthetic process"/>
    <property type="evidence" value="ECO:0007669"/>
    <property type="project" value="UniProtKB-UniRule"/>
</dbReference>
<dbReference type="GO" id="GO:0030976">
    <property type="term" value="F:thiamine pyrophosphate binding"/>
    <property type="evidence" value="ECO:0007669"/>
    <property type="project" value="UniProtKB-UniRule"/>
</dbReference>
<dbReference type="CDD" id="cd02007">
    <property type="entry name" value="TPP_DXS"/>
    <property type="match status" value="1"/>
</dbReference>
<keyword evidence="8 10" id="KW-0786">Thiamine pyrophosphate</keyword>